<keyword evidence="1" id="KW-0343">GTPase activation</keyword>
<evidence type="ECO:0000256" key="3">
    <source>
        <dbReference type="SAM" id="Phobius"/>
    </source>
</evidence>
<gene>
    <name evidence="5" type="ORF">OH76DRAFT_1435124</name>
</gene>
<dbReference type="InterPro" id="IPR045913">
    <property type="entry name" value="TBC20/Gyp8-like"/>
</dbReference>
<proteinExistence type="predicted"/>
<dbReference type="SUPFAM" id="SSF47923">
    <property type="entry name" value="Ypt/Rab-GAP domain of gyp1p"/>
    <property type="match status" value="1"/>
</dbReference>
<dbReference type="GO" id="GO:0006888">
    <property type="term" value="P:endoplasmic reticulum to Golgi vesicle-mediated transport"/>
    <property type="evidence" value="ECO:0007669"/>
    <property type="project" value="TreeGrafter"/>
</dbReference>
<dbReference type="Gene3D" id="1.10.8.1310">
    <property type="match status" value="1"/>
</dbReference>
<evidence type="ECO:0000256" key="1">
    <source>
        <dbReference type="ARBA" id="ARBA00022468"/>
    </source>
</evidence>
<keyword evidence="3" id="KW-0472">Membrane</keyword>
<dbReference type="GO" id="GO:0005096">
    <property type="term" value="F:GTPase activator activity"/>
    <property type="evidence" value="ECO:0007669"/>
    <property type="project" value="UniProtKB-KW"/>
</dbReference>
<dbReference type="PANTHER" id="PTHR20913:SF7">
    <property type="entry name" value="RE60063P"/>
    <property type="match status" value="1"/>
</dbReference>
<name>A0A371DGM7_9APHY</name>
<dbReference type="EMBL" id="KZ857393">
    <property type="protein sequence ID" value="RDX51704.1"/>
    <property type="molecule type" value="Genomic_DNA"/>
</dbReference>
<dbReference type="PANTHER" id="PTHR20913">
    <property type="entry name" value="TBC1 DOMAIN FAMILY MEMBER 20/GTPASE"/>
    <property type="match status" value="1"/>
</dbReference>
<dbReference type="Proteomes" id="UP000256964">
    <property type="component" value="Unassembled WGS sequence"/>
</dbReference>
<evidence type="ECO:0000259" key="4">
    <source>
        <dbReference type="PROSITE" id="PS50086"/>
    </source>
</evidence>
<keyword evidence="6" id="KW-1185">Reference proteome</keyword>
<dbReference type="OrthoDB" id="206700at2759"/>
<reference evidence="5 6" key="1">
    <citation type="journal article" date="2018" name="Biotechnol. Biofuels">
        <title>Integrative visual omics of the white-rot fungus Polyporus brumalis exposes the biotechnological potential of its oxidative enzymes for delignifying raw plant biomass.</title>
        <authorList>
            <person name="Miyauchi S."/>
            <person name="Rancon A."/>
            <person name="Drula E."/>
            <person name="Hage H."/>
            <person name="Chaduli D."/>
            <person name="Favel A."/>
            <person name="Grisel S."/>
            <person name="Henrissat B."/>
            <person name="Herpoel-Gimbert I."/>
            <person name="Ruiz-Duenas F.J."/>
            <person name="Chevret D."/>
            <person name="Hainaut M."/>
            <person name="Lin J."/>
            <person name="Wang M."/>
            <person name="Pangilinan J."/>
            <person name="Lipzen A."/>
            <person name="Lesage-Meessen L."/>
            <person name="Navarro D."/>
            <person name="Riley R."/>
            <person name="Grigoriev I.V."/>
            <person name="Zhou S."/>
            <person name="Raouche S."/>
            <person name="Rosso M.N."/>
        </authorList>
    </citation>
    <scope>NUCLEOTIDE SEQUENCE [LARGE SCALE GENOMIC DNA]</scope>
    <source>
        <strain evidence="5 6">BRFM 1820</strain>
    </source>
</reference>
<evidence type="ECO:0000313" key="5">
    <source>
        <dbReference type="EMBL" id="RDX51704.1"/>
    </source>
</evidence>
<protein>
    <recommendedName>
        <fullName evidence="4">Rab-GAP TBC domain-containing protein</fullName>
    </recommendedName>
</protein>
<dbReference type="SMART" id="SM00164">
    <property type="entry name" value="TBC"/>
    <property type="match status" value="1"/>
</dbReference>
<sequence>MENGAPQRPEVLDWQALRTLSLQPYGFGEERVRIWPQLVHVDPQQVQDRHEASDDSIWSDTTLEQALHESVPEEKPHADERQIGMDTDRSFVLYPVEGVSSREKLQTALNRLIVSVFRRRPRLHYFQGYHDIVSVIFLTLPKELHLPVTEKLSLHRVRDSMGANLDPVVGLLRVLKKLLHLADENFAATIDSTAPLPYFALSNLLTLFSHDVPTLPLIQHIFDYLLTRPPIAVVYLAAALTLARREEVRVLEEEGEEGMMHSLLTALPTLYEEGDEPAVTPKTEESDDPACPVKTEDPASTIPEGGSPATAATADLPLDPEAADAQGIAEDPEEGSQPEDASAVGAAEPIIDAPASDDGPLPGEAEAEDFDARSVDSTSPPDTTVEVKVEPSQPSLPEAETEDEKRAPRTASPEPLEHEPRPQRARLSVTALLRHADELFTLYPPSHPGIALTSIMGPQSAMLTWSERASELPNDDEAEFMVTRPELIVLPYVEREEADVGEGEKERRHREREKEERRRRKLRKPRRLTDIVVQRKTMVAGAVLVLGVAMAVYGLNGGMPGANGHHRHGFAKEWKKVGRLLGGVFMGAGGRVFEGIRRGLE</sequence>
<feature type="domain" description="Rab-GAP TBC" evidence="4">
    <location>
        <begin position="25"/>
        <end position="229"/>
    </location>
</feature>
<dbReference type="STRING" id="139420.A0A371DGM7"/>
<keyword evidence="3" id="KW-0812">Transmembrane</keyword>
<feature type="transmembrane region" description="Helical" evidence="3">
    <location>
        <begin position="537"/>
        <end position="556"/>
    </location>
</feature>
<feature type="region of interest" description="Disordered" evidence="2">
    <location>
        <begin position="275"/>
        <end position="314"/>
    </location>
</feature>
<dbReference type="PROSITE" id="PS50086">
    <property type="entry name" value="TBC_RABGAP"/>
    <property type="match status" value="1"/>
</dbReference>
<feature type="region of interest" description="Disordered" evidence="2">
    <location>
        <begin position="351"/>
        <end position="423"/>
    </location>
</feature>
<accession>A0A371DGM7</accession>
<evidence type="ECO:0000256" key="2">
    <source>
        <dbReference type="SAM" id="MobiDB-lite"/>
    </source>
</evidence>
<dbReference type="Pfam" id="PF00566">
    <property type="entry name" value="RabGAP-TBC"/>
    <property type="match status" value="1"/>
</dbReference>
<feature type="region of interest" description="Disordered" evidence="2">
    <location>
        <begin position="498"/>
        <end position="522"/>
    </location>
</feature>
<dbReference type="AlphaFoldDB" id="A0A371DGM7"/>
<dbReference type="InterPro" id="IPR035969">
    <property type="entry name" value="Rab-GAP_TBC_sf"/>
</dbReference>
<feature type="compositionally biased region" description="Basic and acidic residues" evidence="2">
    <location>
        <begin position="502"/>
        <end position="516"/>
    </location>
</feature>
<evidence type="ECO:0000313" key="6">
    <source>
        <dbReference type="Proteomes" id="UP000256964"/>
    </source>
</evidence>
<keyword evidence="3" id="KW-1133">Transmembrane helix</keyword>
<dbReference type="InterPro" id="IPR000195">
    <property type="entry name" value="Rab-GAP-TBC_dom"/>
</dbReference>
<organism evidence="5 6">
    <name type="scientific">Lentinus brumalis</name>
    <dbReference type="NCBI Taxonomy" id="2498619"/>
    <lineage>
        <taxon>Eukaryota</taxon>
        <taxon>Fungi</taxon>
        <taxon>Dikarya</taxon>
        <taxon>Basidiomycota</taxon>
        <taxon>Agaricomycotina</taxon>
        <taxon>Agaricomycetes</taxon>
        <taxon>Polyporales</taxon>
        <taxon>Polyporaceae</taxon>
        <taxon>Lentinus</taxon>
    </lineage>
</organism>
<dbReference type="Gene3D" id="1.10.472.80">
    <property type="entry name" value="Ypt/Rab-GAP domain of gyp1p, domain 3"/>
    <property type="match status" value="1"/>
</dbReference>
<dbReference type="GO" id="GO:0005789">
    <property type="term" value="C:endoplasmic reticulum membrane"/>
    <property type="evidence" value="ECO:0007669"/>
    <property type="project" value="TreeGrafter"/>
</dbReference>